<dbReference type="SMART" id="SM00226">
    <property type="entry name" value="LMWPc"/>
    <property type="match status" value="1"/>
</dbReference>
<organism evidence="3 4">
    <name type="scientific">Antarctobacter heliothermus</name>
    <dbReference type="NCBI Taxonomy" id="74033"/>
    <lineage>
        <taxon>Bacteria</taxon>
        <taxon>Pseudomonadati</taxon>
        <taxon>Pseudomonadota</taxon>
        <taxon>Alphaproteobacteria</taxon>
        <taxon>Rhodobacterales</taxon>
        <taxon>Roseobacteraceae</taxon>
        <taxon>Antarctobacter</taxon>
    </lineage>
</organism>
<dbReference type="GO" id="GO:0046685">
    <property type="term" value="P:response to arsenic-containing substance"/>
    <property type="evidence" value="ECO:0007669"/>
    <property type="project" value="UniProtKB-KW"/>
</dbReference>
<dbReference type="PROSITE" id="PS50987">
    <property type="entry name" value="HTH_ARSR_2"/>
    <property type="match status" value="1"/>
</dbReference>
<feature type="domain" description="HTH arsR-type" evidence="2">
    <location>
        <begin position="1"/>
        <end position="94"/>
    </location>
</feature>
<evidence type="ECO:0000313" key="3">
    <source>
        <dbReference type="EMBL" id="ASP21191.1"/>
    </source>
</evidence>
<evidence type="ECO:0000313" key="4">
    <source>
        <dbReference type="Proteomes" id="UP000203589"/>
    </source>
</evidence>
<evidence type="ECO:0000259" key="2">
    <source>
        <dbReference type="PROSITE" id="PS50987"/>
    </source>
</evidence>
<keyword evidence="4" id="KW-1185">Reference proteome</keyword>
<dbReference type="SUPFAM" id="SSF52788">
    <property type="entry name" value="Phosphotyrosine protein phosphatases I"/>
    <property type="match status" value="1"/>
</dbReference>
<dbReference type="EC" id="1.20.4.1" evidence="3"/>
<name>A0A222E5G6_9RHOB</name>
<dbReference type="InterPro" id="IPR001845">
    <property type="entry name" value="HTH_ArsR_DNA-bd_dom"/>
</dbReference>
<dbReference type="Gene3D" id="3.40.50.2300">
    <property type="match status" value="1"/>
</dbReference>
<dbReference type="InterPro" id="IPR011991">
    <property type="entry name" value="ArsR-like_HTH"/>
</dbReference>
<proteinExistence type="predicted"/>
<keyword evidence="1" id="KW-0059">Arsenical resistance</keyword>
<gene>
    <name evidence="3" type="ORF">ANTHELSMS3_02527</name>
</gene>
<dbReference type="EMBL" id="CP022540">
    <property type="protein sequence ID" value="ASP21191.1"/>
    <property type="molecule type" value="Genomic_DNA"/>
</dbReference>
<dbReference type="InterPro" id="IPR036196">
    <property type="entry name" value="Ptyr_pPase_sf"/>
</dbReference>
<dbReference type="Proteomes" id="UP000203589">
    <property type="component" value="Chromosome"/>
</dbReference>
<dbReference type="InterPro" id="IPR036390">
    <property type="entry name" value="WH_DNA-bd_sf"/>
</dbReference>
<dbReference type="GO" id="GO:0003700">
    <property type="term" value="F:DNA-binding transcription factor activity"/>
    <property type="evidence" value="ECO:0007669"/>
    <property type="project" value="InterPro"/>
</dbReference>
<dbReference type="AlphaFoldDB" id="A0A222E5G6"/>
<sequence length="275" mass="29687">MEKESLTALAALSHSGRLAVFRLLMRRYPDAVPAGEIADVLSMAPSTLSAGLSHLRNAGLVTQTRNGTSLLYCADVGGAGRLISYLGADCCRGRPEICLSHVLTESPMTDRKYNVLFICTGNSARSIFAETLLRELAGDRFQAFSAGTNPKSDMNPIALKVLADKGHDISGLRSKNVTEFQGEDAVKLDFVFTVCDRAANEECPPWPGQPMTGHWGQPDPVKATGTEAEKLLAFQDVYGALRNRIASFTALPIGTLDRESLQARIDDIAKTKDTV</sequence>
<dbReference type="Gene3D" id="1.10.10.10">
    <property type="entry name" value="Winged helix-like DNA-binding domain superfamily/Winged helix DNA-binding domain"/>
    <property type="match status" value="1"/>
</dbReference>
<dbReference type="PANTHER" id="PTHR43428:SF1">
    <property type="entry name" value="ARSENATE REDUCTASE"/>
    <property type="match status" value="1"/>
</dbReference>
<dbReference type="SMART" id="SM00418">
    <property type="entry name" value="HTH_ARSR"/>
    <property type="match status" value="1"/>
</dbReference>
<accession>A0A222E5G6</accession>
<evidence type="ECO:0000256" key="1">
    <source>
        <dbReference type="ARBA" id="ARBA00022849"/>
    </source>
</evidence>
<dbReference type="Pfam" id="PF01451">
    <property type="entry name" value="LMWPc"/>
    <property type="match status" value="1"/>
</dbReference>
<dbReference type="CDD" id="cd16345">
    <property type="entry name" value="LMWP_ArsC"/>
    <property type="match status" value="1"/>
</dbReference>
<dbReference type="KEGG" id="aht:ANTHELSMS3_02527"/>
<protein>
    <submittedName>
        <fullName evidence="3">Glutaredoxin arsenate reductase</fullName>
        <ecNumber evidence="3">1.20.4.1</ecNumber>
    </submittedName>
</protein>
<dbReference type="SUPFAM" id="SSF46785">
    <property type="entry name" value="Winged helix' DNA-binding domain"/>
    <property type="match status" value="1"/>
</dbReference>
<dbReference type="Pfam" id="PF12840">
    <property type="entry name" value="HTH_20"/>
    <property type="match status" value="1"/>
</dbReference>
<dbReference type="RefSeq" id="WP_094035137.1">
    <property type="nucleotide sequence ID" value="NZ_CP022540.1"/>
</dbReference>
<keyword evidence="3" id="KW-0560">Oxidoreductase</keyword>
<dbReference type="InterPro" id="IPR023485">
    <property type="entry name" value="Ptyr_pPase"/>
</dbReference>
<reference evidence="3 4" key="1">
    <citation type="submission" date="2017-07" db="EMBL/GenBank/DDBJ databases">
        <title>Genome Sequence of Antarctobacter heliothermus Strain SMS3 Isolated from a culture of the Diatom Skeletonema marinoi.</title>
        <authorList>
            <person name="Topel M."/>
            <person name="Pinder M.I.M."/>
            <person name="Johansson O.N."/>
            <person name="Kourtchenko O."/>
            <person name="Godhe A."/>
            <person name="Clarke A.K."/>
        </authorList>
    </citation>
    <scope>NUCLEOTIDE SEQUENCE [LARGE SCALE GENOMIC DNA]</scope>
    <source>
        <strain evidence="3 4">SMS3</strain>
    </source>
</reference>
<dbReference type="PANTHER" id="PTHR43428">
    <property type="entry name" value="ARSENATE REDUCTASE"/>
    <property type="match status" value="1"/>
</dbReference>
<dbReference type="CDD" id="cd00090">
    <property type="entry name" value="HTH_ARSR"/>
    <property type="match status" value="1"/>
</dbReference>
<dbReference type="GO" id="GO:0008794">
    <property type="term" value="F:arsenate reductase (glutaredoxin) activity"/>
    <property type="evidence" value="ECO:0007669"/>
    <property type="project" value="UniProtKB-EC"/>
</dbReference>
<dbReference type="InterPro" id="IPR036388">
    <property type="entry name" value="WH-like_DNA-bd_sf"/>
</dbReference>
<dbReference type="OrthoDB" id="9793058at2"/>